<dbReference type="PROSITE" id="PS51063">
    <property type="entry name" value="HTH_CRP_2"/>
    <property type="match status" value="1"/>
</dbReference>
<keyword evidence="1" id="KW-0805">Transcription regulation</keyword>
<dbReference type="SMART" id="SM00100">
    <property type="entry name" value="cNMP"/>
    <property type="match status" value="1"/>
</dbReference>
<dbReference type="GO" id="GO:0005829">
    <property type="term" value="C:cytosol"/>
    <property type="evidence" value="ECO:0007669"/>
    <property type="project" value="TreeGrafter"/>
</dbReference>
<dbReference type="PROSITE" id="PS00889">
    <property type="entry name" value="CNMP_BINDING_2"/>
    <property type="match status" value="1"/>
</dbReference>
<keyword evidence="6" id="KW-0675">Receptor</keyword>
<reference evidence="6 7" key="1">
    <citation type="submission" date="2014-07" db="EMBL/GenBank/DDBJ databases">
        <title>Expanding our view of genomic diversity in Candidatus Accumulibacter clades.</title>
        <authorList>
            <person name="Skennerton C.T."/>
            <person name="Barr J.J."/>
            <person name="Slater F.R."/>
            <person name="Bond P.L."/>
            <person name="Tyson G.W."/>
        </authorList>
    </citation>
    <scope>NUCLEOTIDE SEQUENCE [LARGE SCALE GENOMIC DNA]</scope>
    <source>
        <strain evidence="7">SK-01</strain>
    </source>
</reference>
<dbReference type="SUPFAM" id="SSF46785">
    <property type="entry name" value="Winged helix' DNA-binding domain"/>
    <property type="match status" value="1"/>
</dbReference>
<evidence type="ECO:0000259" key="4">
    <source>
        <dbReference type="PROSITE" id="PS50042"/>
    </source>
</evidence>
<dbReference type="PANTHER" id="PTHR24567:SF68">
    <property type="entry name" value="DNA-BINDING TRANSCRIPTIONAL DUAL REGULATOR CRP"/>
    <property type="match status" value="1"/>
</dbReference>
<dbReference type="Pfam" id="PF13545">
    <property type="entry name" value="HTH_Crp_2"/>
    <property type="match status" value="1"/>
</dbReference>
<evidence type="ECO:0000313" key="6">
    <source>
        <dbReference type="EMBL" id="KFB69237.1"/>
    </source>
</evidence>
<dbReference type="Pfam" id="PF00027">
    <property type="entry name" value="cNMP_binding"/>
    <property type="match status" value="1"/>
</dbReference>
<evidence type="ECO:0000256" key="2">
    <source>
        <dbReference type="ARBA" id="ARBA00023125"/>
    </source>
</evidence>
<dbReference type="InterPro" id="IPR018490">
    <property type="entry name" value="cNMP-bd_dom_sf"/>
</dbReference>
<evidence type="ECO:0000256" key="3">
    <source>
        <dbReference type="ARBA" id="ARBA00023163"/>
    </source>
</evidence>
<keyword evidence="2" id="KW-0238">DNA-binding</keyword>
<dbReference type="InterPro" id="IPR018488">
    <property type="entry name" value="cNMP-bd_CS"/>
</dbReference>
<dbReference type="InterPro" id="IPR000595">
    <property type="entry name" value="cNMP-bd_dom"/>
</dbReference>
<dbReference type="InterPro" id="IPR014710">
    <property type="entry name" value="RmlC-like_jellyroll"/>
</dbReference>
<dbReference type="InterPro" id="IPR036390">
    <property type="entry name" value="WH_DNA-bd_sf"/>
</dbReference>
<dbReference type="Gene3D" id="1.10.10.10">
    <property type="entry name" value="Winged helix-like DNA-binding domain superfamily/Winged helix DNA-binding domain"/>
    <property type="match status" value="1"/>
</dbReference>
<comment type="caution">
    <text evidence="6">The sequence shown here is derived from an EMBL/GenBank/DDBJ whole genome shotgun (WGS) entry which is preliminary data.</text>
</comment>
<gene>
    <name evidence="6" type="primary">vfr</name>
    <name evidence="6" type="ORF">CAPSK01_000981</name>
</gene>
<dbReference type="SUPFAM" id="SSF51206">
    <property type="entry name" value="cAMP-binding domain-like"/>
    <property type="match status" value="1"/>
</dbReference>
<dbReference type="CDD" id="cd00092">
    <property type="entry name" value="HTH_CRP"/>
    <property type="match status" value="1"/>
</dbReference>
<proteinExistence type="predicted"/>
<keyword evidence="3" id="KW-0804">Transcription</keyword>
<accession>A0A084Y3E3</accession>
<dbReference type="PANTHER" id="PTHR24567">
    <property type="entry name" value="CRP FAMILY TRANSCRIPTIONAL REGULATORY PROTEIN"/>
    <property type="match status" value="1"/>
</dbReference>
<dbReference type="InterPro" id="IPR050397">
    <property type="entry name" value="Env_Response_Regulators"/>
</dbReference>
<dbReference type="AlphaFoldDB" id="A0A084Y3E3"/>
<dbReference type="PROSITE" id="PS50042">
    <property type="entry name" value="CNMP_BINDING_3"/>
    <property type="match status" value="1"/>
</dbReference>
<dbReference type="Gene3D" id="2.60.120.10">
    <property type="entry name" value="Jelly Rolls"/>
    <property type="match status" value="1"/>
</dbReference>
<name>A0A084Y3E3_9PROT</name>
<dbReference type="CDD" id="cd00038">
    <property type="entry name" value="CAP_ED"/>
    <property type="match status" value="1"/>
</dbReference>
<protein>
    <submittedName>
        <fullName evidence="6">Cyclic AMP receptor-like protein</fullName>
    </submittedName>
</protein>
<dbReference type="GO" id="GO:0003700">
    <property type="term" value="F:DNA-binding transcription factor activity"/>
    <property type="evidence" value="ECO:0007669"/>
    <property type="project" value="TreeGrafter"/>
</dbReference>
<organism evidence="6 7">
    <name type="scientific">Candidatus Accumulibacter vicinus</name>
    <dbReference type="NCBI Taxonomy" id="2954382"/>
    <lineage>
        <taxon>Bacteria</taxon>
        <taxon>Pseudomonadati</taxon>
        <taxon>Pseudomonadota</taxon>
        <taxon>Betaproteobacteria</taxon>
        <taxon>Candidatus Accumulibacter</taxon>
    </lineage>
</organism>
<dbReference type="InterPro" id="IPR012318">
    <property type="entry name" value="HTH_CRP"/>
</dbReference>
<sequence length="241" mass="27013">MKEWPMNTAVEQPRRGPSLTLLHSIPIFAGVPDAQLEQIAKVAFHRRVPRQTTIVRAGDSTDSLYVLISGGAKVLNSDEEGREVILTLLGPGEFFGEMGLIDGSPRSADVMATETCELLVITKNDFKRCLAENFDLCLNIMKSLVQRLREADRNIESLALLDVYGRVAKLLIDFSEEERGQRVIRRRLTKQDIAKMIGASREMVSRVMKDLENRGYFRVEEGRTVILEKRLSSPTGPASQP</sequence>
<feature type="domain" description="Cyclic nucleotide-binding" evidence="4">
    <location>
        <begin position="27"/>
        <end position="147"/>
    </location>
</feature>
<dbReference type="EMBL" id="JDSS02000016">
    <property type="protein sequence ID" value="KFB69237.1"/>
    <property type="molecule type" value="Genomic_DNA"/>
</dbReference>
<dbReference type="Proteomes" id="UP000019812">
    <property type="component" value="Unassembled WGS sequence"/>
</dbReference>
<dbReference type="STRING" id="1457154.CAPSK01_000981"/>
<evidence type="ECO:0000313" key="7">
    <source>
        <dbReference type="Proteomes" id="UP000019812"/>
    </source>
</evidence>
<evidence type="ECO:0000259" key="5">
    <source>
        <dbReference type="PROSITE" id="PS51063"/>
    </source>
</evidence>
<dbReference type="SMART" id="SM00419">
    <property type="entry name" value="HTH_CRP"/>
    <property type="match status" value="1"/>
</dbReference>
<feature type="domain" description="HTH crp-type" evidence="5">
    <location>
        <begin position="161"/>
        <end position="230"/>
    </location>
</feature>
<evidence type="ECO:0000256" key="1">
    <source>
        <dbReference type="ARBA" id="ARBA00023015"/>
    </source>
</evidence>
<dbReference type="InterPro" id="IPR036388">
    <property type="entry name" value="WH-like_DNA-bd_sf"/>
</dbReference>
<dbReference type="GO" id="GO:0003677">
    <property type="term" value="F:DNA binding"/>
    <property type="evidence" value="ECO:0007669"/>
    <property type="project" value="UniProtKB-KW"/>
</dbReference>